<sequence length="50" mass="5834">MSLESACHYKQYPLMCVNGYVRKYFVTCAYVIITIGKIRIFCTIVLTCIY</sequence>
<name>M9SE04_METAX</name>
<dbReference type="Proteomes" id="UP000012672">
    <property type="component" value="Chromosome"/>
</dbReference>
<evidence type="ECO:0000256" key="1">
    <source>
        <dbReference type="SAM" id="Phobius"/>
    </source>
</evidence>
<keyword evidence="1" id="KW-1133">Transmembrane helix</keyword>
<dbReference type="STRING" id="1236689.MMALV_11920"/>
<dbReference type="HOGENOM" id="CLU_3112868_0_0_2"/>
<keyword evidence="3" id="KW-1185">Reference proteome</keyword>
<dbReference type="AlphaFoldDB" id="M9SE04"/>
<dbReference type="EMBL" id="CP004049">
    <property type="protein sequence ID" value="AGI85924.1"/>
    <property type="molecule type" value="Genomic_DNA"/>
</dbReference>
<feature type="transmembrane region" description="Helical" evidence="1">
    <location>
        <begin position="24"/>
        <end position="49"/>
    </location>
</feature>
<accession>M9SE04</accession>
<evidence type="ECO:0000313" key="3">
    <source>
        <dbReference type="Proteomes" id="UP000012672"/>
    </source>
</evidence>
<organism evidence="2 3">
    <name type="scientific">Methanomethylophilus alvi (strain Mx1201)</name>
    <dbReference type="NCBI Taxonomy" id="1236689"/>
    <lineage>
        <taxon>Archaea</taxon>
        <taxon>Methanobacteriati</taxon>
        <taxon>Thermoplasmatota</taxon>
        <taxon>Thermoplasmata</taxon>
        <taxon>Methanomassiliicoccales</taxon>
        <taxon>Methanomethylophilaceae</taxon>
        <taxon>Methanomethylophilus</taxon>
    </lineage>
</organism>
<keyword evidence="1" id="KW-0472">Membrane</keyword>
<reference evidence="2 3" key="1">
    <citation type="journal article" date="2012" name="J. Bacteriol.">
        <title>Genome sequence of 'Candidatus Methanomethylophilus alvus' Mx1201, a methanogenic archaeon from the human gut belonging to a seventh order of methanogens.</title>
        <authorList>
            <person name="Borrel G."/>
            <person name="Harris H.M."/>
            <person name="Tottey W."/>
            <person name="Mihajlovski A."/>
            <person name="Parisot N."/>
            <person name="Peyretaillade E."/>
            <person name="Peyret P."/>
            <person name="Gribaldo S."/>
            <person name="O'Toole P.W."/>
            <person name="Brugere J.F."/>
        </authorList>
    </citation>
    <scope>NUCLEOTIDE SEQUENCE [LARGE SCALE GENOMIC DNA]</scope>
    <source>
        <strain evidence="2 3">Mx1201</strain>
    </source>
</reference>
<evidence type="ECO:0000313" key="2">
    <source>
        <dbReference type="EMBL" id="AGI85924.1"/>
    </source>
</evidence>
<dbReference type="InParanoid" id="M9SE04"/>
<protein>
    <submittedName>
        <fullName evidence="2">Uncharacterized protein</fullName>
    </submittedName>
</protein>
<dbReference type="KEGG" id="max:MMALV_11920"/>
<gene>
    <name evidence="2" type="ORF">MMALV_11920</name>
</gene>
<proteinExistence type="predicted"/>
<keyword evidence="1" id="KW-0812">Transmembrane</keyword>